<organism evidence="1 2">
    <name type="scientific">Singulisphaera acidiphila (strain ATCC BAA-1392 / DSM 18658 / VKM B-2454 / MOB10)</name>
    <dbReference type="NCBI Taxonomy" id="886293"/>
    <lineage>
        <taxon>Bacteria</taxon>
        <taxon>Pseudomonadati</taxon>
        <taxon>Planctomycetota</taxon>
        <taxon>Planctomycetia</taxon>
        <taxon>Isosphaerales</taxon>
        <taxon>Isosphaeraceae</taxon>
        <taxon>Singulisphaera</taxon>
    </lineage>
</organism>
<evidence type="ECO:0000313" key="1">
    <source>
        <dbReference type="EMBL" id="AGA30443.1"/>
    </source>
</evidence>
<sequence length="62" mass="7086">MKEFLYVIVDFQGKCWAVREGEVERLPGLPSLLNAGWRPIRETPFPQSDGSDPCILILLERV</sequence>
<dbReference type="EMBL" id="CP003364">
    <property type="protein sequence ID" value="AGA30443.1"/>
    <property type="molecule type" value="Genomic_DNA"/>
</dbReference>
<proteinExistence type="predicted"/>
<protein>
    <submittedName>
        <fullName evidence="1">Uncharacterized protein</fullName>
    </submittedName>
</protein>
<reference evidence="1 2" key="1">
    <citation type="submission" date="2012-02" db="EMBL/GenBank/DDBJ databases">
        <title>Complete sequence of chromosome of Singulisphaera acidiphila DSM 18658.</title>
        <authorList>
            <consortium name="US DOE Joint Genome Institute (JGI-PGF)"/>
            <person name="Lucas S."/>
            <person name="Copeland A."/>
            <person name="Lapidus A."/>
            <person name="Glavina del Rio T."/>
            <person name="Dalin E."/>
            <person name="Tice H."/>
            <person name="Bruce D."/>
            <person name="Goodwin L."/>
            <person name="Pitluck S."/>
            <person name="Peters L."/>
            <person name="Ovchinnikova G."/>
            <person name="Chertkov O."/>
            <person name="Kyrpides N."/>
            <person name="Mavromatis K."/>
            <person name="Ivanova N."/>
            <person name="Brettin T."/>
            <person name="Detter J.C."/>
            <person name="Han C."/>
            <person name="Larimer F."/>
            <person name="Land M."/>
            <person name="Hauser L."/>
            <person name="Markowitz V."/>
            <person name="Cheng J.-F."/>
            <person name="Hugenholtz P."/>
            <person name="Woyke T."/>
            <person name="Wu D."/>
            <person name="Tindall B."/>
            <person name="Pomrenke H."/>
            <person name="Brambilla E."/>
            <person name="Klenk H.-P."/>
            <person name="Eisen J.A."/>
        </authorList>
    </citation>
    <scope>NUCLEOTIDE SEQUENCE [LARGE SCALE GENOMIC DNA]</scope>
    <source>
        <strain evidence="2">ATCC BAA-1392 / DSM 18658 / VKM B-2454 / MOB10</strain>
    </source>
</reference>
<dbReference type="STRING" id="886293.Sinac_6363"/>
<dbReference type="AlphaFoldDB" id="L0DNM4"/>
<dbReference type="HOGENOM" id="CLU_2901833_0_0_0"/>
<dbReference type="Proteomes" id="UP000010798">
    <property type="component" value="Chromosome"/>
</dbReference>
<keyword evidence="2" id="KW-1185">Reference proteome</keyword>
<evidence type="ECO:0000313" key="2">
    <source>
        <dbReference type="Proteomes" id="UP000010798"/>
    </source>
</evidence>
<name>L0DNM4_SINAD</name>
<dbReference type="OrthoDB" id="286730at2"/>
<gene>
    <name evidence="1" type="ordered locus">Sinac_6363</name>
</gene>
<dbReference type="KEGG" id="saci:Sinac_6363"/>
<accession>L0DNM4</accession>
<dbReference type="RefSeq" id="WP_015249526.1">
    <property type="nucleotide sequence ID" value="NC_019892.1"/>
</dbReference>